<dbReference type="AlphaFoldDB" id="A0A8J2KJ24"/>
<evidence type="ECO:0000313" key="1">
    <source>
        <dbReference type="EMBL" id="CAG7815790.1"/>
    </source>
</evidence>
<accession>A0A8J2KJ24</accession>
<comment type="caution">
    <text evidence="1">The sequence shown here is derived from an EMBL/GenBank/DDBJ whole genome shotgun (WGS) entry which is preliminary data.</text>
</comment>
<evidence type="ECO:0000313" key="2">
    <source>
        <dbReference type="Proteomes" id="UP000708208"/>
    </source>
</evidence>
<gene>
    <name evidence="1" type="ORF">AFUS01_LOCUS26444</name>
</gene>
<keyword evidence="2" id="KW-1185">Reference proteome</keyword>
<name>A0A8J2KJ24_9HEXA</name>
<dbReference type="Proteomes" id="UP000708208">
    <property type="component" value="Unassembled WGS sequence"/>
</dbReference>
<proteinExistence type="predicted"/>
<protein>
    <submittedName>
        <fullName evidence="1">Uncharacterized protein</fullName>
    </submittedName>
</protein>
<reference evidence="1" key="1">
    <citation type="submission" date="2021-06" db="EMBL/GenBank/DDBJ databases">
        <authorList>
            <person name="Hodson N. C."/>
            <person name="Mongue J. A."/>
            <person name="Jaron S. K."/>
        </authorList>
    </citation>
    <scope>NUCLEOTIDE SEQUENCE</scope>
</reference>
<organism evidence="1 2">
    <name type="scientific">Allacma fusca</name>
    <dbReference type="NCBI Taxonomy" id="39272"/>
    <lineage>
        <taxon>Eukaryota</taxon>
        <taxon>Metazoa</taxon>
        <taxon>Ecdysozoa</taxon>
        <taxon>Arthropoda</taxon>
        <taxon>Hexapoda</taxon>
        <taxon>Collembola</taxon>
        <taxon>Symphypleona</taxon>
        <taxon>Sminthuridae</taxon>
        <taxon>Allacma</taxon>
    </lineage>
</organism>
<dbReference type="EMBL" id="CAJVCH010352480">
    <property type="protein sequence ID" value="CAG7815790.1"/>
    <property type="molecule type" value="Genomic_DNA"/>
</dbReference>
<sequence>MECYWKHLLRCSPFKEIRQENFCLPQRDQKMKFLFIFVLLATSLKLGQPRPLIFEASPDIMDLQLEAFNANPCPSGGAPLEIGENFFACADVNEITFERPTRNHRPN</sequence>